<proteinExistence type="predicted"/>
<gene>
    <name evidence="1" type="ORF">EAX62_09000</name>
</gene>
<dbReference type="OrthoDB" id="5140475at2"/>
<comment type="caution">
    <text evidence="1">The sequence shown here is derived from an EMBL/GenBank/DDBJ whole genome shotgun (WGS) entry which is preliminary data.</text>
</comment>
<organism evidence="1 2">
    <name type="scientific">Tessaracoccus antarcticus</name>
    <dbReference type="NCBI Taxonomy" id="2479848"/>
    <lineage>
        <taxon>Bacteria</taxon>
        <taxon>Bacillati</taxon>
        <taxon>Actinomycetota</taxon>
        <taxon>Actinomycetes</taxon>
        <taxon>Propionibacteriales</taxon>
        <taxon>Propionibacteriaceae</taxon>
        <taxon>Tessaracoccus</taxon>
    </lineage>
</organism>
<sequence>MLKLNTLMDMEDHQVHGSNDLRYEAGVAPSKFFASPDHGDETATHSVQVMDKPREETVTHHTALPDGCTTQGLLQPPRCHRFEYTDRWADSDKARIDARIRDLIALGYHGDPAKDLTRSRTVIDMSNPATQELGRTMPTIVEWFKLIPRAVALDIIYDPEKGRLFNGVVLDDEAVRWFKNIDDAIGIRSRAAVLRKLLQHEAANEGRLAVASLACGAAQPVLETMAGLLRDARSAESTVTLVDLDRESLEMAVGLASSHGIADRVTTATKNILGLQGIDIDPGSTDGRVGYDVVEALGFLEYLPPENQESYTYNGVVDEKRSRAGAIVFLKNAYDLVRPGGLLIFGNMLDETHKQLEFTLNTVQWPHIQPRSINQMLQIIAAAGIDDAAELDIYCPTDGVYAVYAIRKP</sequence>
<evidence type="ECO:0000313" key="2">
    <source>
        <dbReference type="Proteomes" id="UP000275256"/>
    </source>
</evidence>
<name>A0A3M0G5M7_9ACTN</name>
<dbReference type="GO" id="GO:0032259">
    <property type="term" value="P:methylation"/>
    <property type="evidence" value="ECO:0007669"/>
    <property type="project" value="UniProtKB-KW"/>
</dbReference>
<dbReference type="SUPFAM" id="SSF53335">
    <property type="entry name" value="S-adenosyl-L-methionine-dependent methyltransferases"/>
    <property type="match status" value="1"/>
</dbReference>
<keyword evidence="1" id="KW-0808">Transferase</keyword>
<evidence type="ECO:0000313" key="1">
    <source>
        <dbReference type="EMBL" id="RMB59868.1"/>
    </source>
</evidence>
<protein>
    <submittedName>
        <fullName evidence="1">Class I SAM-dependent methyltransferase</fullName>
    </submittedName>
</protein>
<accession>A0A3M0G5M7</accession>
<keyword evidence="1" id="KW-0489">Methyltransferase</keyword>
<dbReference type="InterPro" id="IPR029063">
    <property type="entry name" value="SAM-dependent_MTases_sf"/>
</dbReference>
<dbReference type="EMBL" id="REFW01000002">
    <property type="protein sequence ID" value="RMB59868.1"/>
    <property type="molecule type" value="Genomic_DNA"/>
</dbReference>
<dbReference type="RefSeq" id="WP_121901348.1">
    <property type="nucleotide sequence ID" value="NZ_REFW01000002.1"/>
</dbReference>
<reference evidence="1 2" key="1">
    <citation type="submission" date="2018-10" db="EMBL/GenBank/DDBJ databases">
        <title>Tessaracoccus antarcticuss sp. nov., isolated from sediment.</title>
        <authorList>
            <person name="Zhou L.Y."/>
            <person name="Du Z.J."/>
        </authorList>
    </citation>
    <scope>NUCLEOTIDE SEQUENCE [LARGE SCALE GENOMIC DNA]</scope>
    <source>
        <strain evidence="1 2">JDX10</strain>
    </source>
</reference>
<dbReference type="Gene3D" id="3.40.50.150">
    <property type="entry name" value="Vaccinia Virus protein VP39"/>
    <property type="match status" value="1"/>
</dbReference>
<dbReference type="AlphaFoldDB" id="A0A3M0G5M7"/>
<keyword evidence="2" id="KW-1185">Reference proteome</keyword>
<dbReference type="Proteomes" id="UP000275256">
    <property type="component" value="Unassembled WGS sequence"/>
</dbReference>
<dbReference type="GO" id="GO:0008168">
    <property type="term" value="F:methyltransferase activity"/>
    <property type="evidence" value="ECO:0007669"/>
    <property type="project" value="UniProtKB-KW"/>
</dbReference>